<dbReference type="HAMAP" id="MF_01875">
    <property type="entry name" value="Prokaryotic_Ku"/>
    <property type="match status" value="1"/>
</dbReference>
<dbReference type="FunFam" id="2.40.290.10:FF:000004">
    <property type="entry name" value="Non-homologous end joining protein Ku"/>
    <property type="match status" value="1"/>
</dbReference>
<feature type="domain" description="Ku" evidence="5">
    <location>
        <begin position="53"/>
        <end position="181"/>
    </location>
</feature>
<evidence type="ECO:0000256" key="2">
    <source>
        <dbReference type="ARBA" id="ARBA00023172"/>
    </source>
</evidence>
<accession>A0A0U1KRP0</accession>
<dbReference type="Pfam" id="PF02735">
    <property type="entry name" value="Ku"/>
    <property type="match status" value="1"/>
</dbReference>
<dbReference type="PANTHER" id="PTHR41251:SF1">
    <property type="entry name" value="NON-HOMOLOGOUS END JOINING PROTEIN KU"/>
    <property type="match status" value="1"/>
</dbReference>
<keyword evidence="7" id="KW-1185">Reference proteome</keyword>
<dbReference type="InterPro" id="IPR009187">
    <property type="entry name" value="Prok_Ku"/>
</dbReference>
<keyword evidence="2 3" id="KW-0233">DNA recombination</keyword>
<dbReference type="InterPro" id="IPR006164">
    <property type="entry name" value="DNA_bd_Ku70/Ku80"/>
</dbReference>
<organism evidence="6 7">
    <name type="scientific">Sporomusa ovata</name>
    <dbReference type="NCBI Taxonomy" id="2378"/>
    <lineage>
        <taxon>Bacteria</taxon>
        <taxon>Bacillati</taxon>
        <taxon>Bacillota</taxon>
        <taxon>Negativicutes</taxon>
        <taxon>Selenomonadales</taxon>
        <taxon>Sporomusaceae</taxon>
        <taxon>Sporomusa</taxon>
    </lineage>
</organism>
<keyword evidence="3" id="KW-0227">DNA damage</keyword>
<gene>
    <name evidence="3" type="primary">ku</name>
    <name evidence="6" type="ORF">SpAn4DRAFT_4584</name>
</gene>
<dbReference type="NCBIfam" id="TIGR02772">
    <property type="entry name" value="Ku_bact"/>
    <property type="match status" value="1"/>
</dbReference>
<dbReference type="SUPFAM" id="SSF100939">
    <property type="entry name" value="SPOC domain-like"/>
    <property type="match status" value="1"/>
</dbReference>
<dbReference type="EMBL" id="CTRP01000002">
    <property type="protein sequence ID" value="CQR70072.1"/>
    <property type="molecule type" value="Genomic_DNA"/>
</dbReference>
<evidence type="ECO:0000313" key="6">
    <source>
        <dbReference type="EMBL" id="CQR70072.1"/>
    </source>
</evidence>
<dbReference type="InterPro" id="IPR016194">
    <property type="entry name" value="SPOC-like_C_dom_sf"/>
</dbReference>
<dbReference type="GO" id="GO:0006310">
    <property type="term" value="P:DNA recombination"/>
    <property type="evidence" value="ECO:0007669"/>
    <property type="project" value="UniProtKB-KW"/>
</dbReference>
<keyword evidence="3" id="KW-0234">DNA repair</keyword>
<dbReference type="PIRSF" id="PIRSF006493">
    <property type="entry name" value="Prok_Ku"/>
    <property type="match status" value="1"/>
</dbReference>
<evidence type="ECO:0000259" key="5">
    <source>
        <dbReference type="SMART" id="SM00559"/>
    </source>
</evidence>
<dbReference type="GO" id="GO:0006303">
    <property type="term" value="P:double-strand break repair via nonhomologous end joining"/>
    <property type="evidence" value="ECO:0007669"/>
    <property type="project" value="UniProtKB-UniRule"/>
</dbReference>
<reference evidence="7" key="1">
    <citation type="submission" date="2015-03" db="EMBL/GenBank/DDBJ databases">
        <authorList>
            <person name="Nijsse Bart"/>
        </authorList>
    </citation>
    <scope>NUCLEOTIDE SEQUENCE [LARGE SCALE GENOMIC DNA]</scope>
</reference>
<dbReference type="AlphaFoldDB" id="A0A0U1KRP0"/>
<feature type="region of interest" description="Disordered" evidence="4">
    <location>
        <begin position="258"/>
        <end position="287"/>
    </location>
</feature>
<dbReference type="Proteomes" id="UP000049855">
    <property type="component" value="Unassembled WGS sequence"/>
</dbReference>
<proteinExistence type="inferred from homology"/>
<evidence type="ECO:0000313" key="7">
    <source>
        <dbReference type="Proteomes" id="UP000049855"/>
    </source>
</evidence>
<comment type="similarity">
    <text evidence="3">Belongs to the prokaryotic Ku family.</text>
</comment>
<sequence length="287" mass="31641">MPRPMWSGSISFGLVNIPVKLYNAVKKKSIHFNQLRKSDGCRIRLKKICPSDGAEVPADNIVKGYEISPEQYVIVTSEELEAIQPQNARTIAIEDFVKLEQIDPLYYNSCYYLTPDKGAGKAYFLLLAAMQNTGKVAIARVVMRNKEYLTAIRPTGKALALSTMHFADEVIAAAELEELPTEVAEPNKKELAMAEQLIESLATGFEPGKYHDQYYQQVMDMLEKKAEGQTIISQPEVKEGGKVIDLMAALEASISAIKGKSDSSKAKKQGITEKAPAPAKRKKASAQ</sequence>
<dbReference type="Gene3D" id="2.40.290.10">
    <property type="match status" value="1"/>
</dbReference>
<comment type="function">
    <text evidence="3">With LigD forms a non-homologous end joining (NHEJ) DNA repair enzyme, which repairs dsDNA breaks with reduced fidelity. Binds linear dsDNA with 5'- and 3'- overhangs but not closed circular dsDNA nor ssDNA. Recruits and stimulates the ligase activity of LigD.</text>
</comment>
<name>A0A0U1KRP0_9FIRM</name>
<evidence type="ECO:0000256" key="3">
    <source>
        <dbReference type="HAMAP-Rule" id="MF_01875"/>
    </source>
</evidence>
<evidence type="ECO:0000256" key="4">
    <source>
        <dbReference type="SAM" id="MobiDB-lite"/>
    </source>
</evidence>
<dbReference type="PANTHER" id="PTHR41251">
    <property type="entry name" value="NON-HOMOLOGOUS END JOINING PROTEIN KU"/>
    <property type="match status" value="1"/>
</dbReference>
<protein>
    <recommendedName>
        <fullName evidence="3">Non-homologous end joining protein Ku</fullName>
    </recommendedName>
</protein>
<evidence type="ECO:0000256" key="1">
    <source>
        <dbReference type="ARBA" id="ARBA00023125"/>
    </source>
</evidence>
<dbReference type="RefSeq" id="WP_021170698.1">
    <property type="nucleotide sequence ID" value="NZ_CTRP01000002.1"/>
</dbReference>
<keyword evidence="1 3" id="KW-0238">DNA-binding</keyword>
<dbReference type="GO" id="GO:0003690">
    <property type="term" value="F:double-stranded DNA binding"/>
    <property type="evidence" value="ECO:0007669"/>
    <property type="project" value="UniProtKB-UniRule"/>
</dbReference>
<dbReference type="SMART" id="SM00559">
    <property type="entry name" value="Ku78"/>
    <property type="match status" value="1"/>
</dbReference>
<comment type="subunit">
    <text evidence="3">Homodimer. Interacts with LigD.</text>
</comment>
<dbReference type="CDD" id="cd00789">
    <property type="entry name" value="KU_like"/>
    <property type="match status" value="1"/>
</dbReference>